<accession>A0A8J4RW60</accession>
<comment type="caution">
    <text evidence="1">The sequence shown here is derived from an EMBL/GenBank/DDBJ whole genome shotgun (WGS) entry which is preliminary data.</text>
</comment>
<reference evidence="1" key="1">
    <citation type="submission" date="2020-03" db="EMBL/GenBank/DDBJ databases">
        <title>Castanea mollissima Vanexum genome sequencing.</title>
        <authorList>
            <person name="Staton M."/>
        </authorList>
    </citation>
    <scope>NUCLEOTIDE SEQUENCE</scope>
    <source>
        <tissue evidence="1">Leaf</tissue>
    </source>
</reference>
<sequence>MNFTMESVPGKRELIWEERIGLDRGGFIPHGPVLKFATPGMLYFLIIFSNGVHPHMATSSWIYNTNEM</sequence>
<evidence type="ECO:0000313" key="2">
    <source>
        <dbReference type="Proteomes" id="UP000737018"/>
    </source>
</evidence>
<protein>
    <submittedName>
        <fullName evidence="1">Uncharacterized protein</fullName>
    </submittedName>
</protein>
<dbReference type="AlphaFoldDB" id="A0A8J4RW60"/>
<dbReference type="EMBL" id="JRKL02000069">
    <property type="protein sequence ID" value="KAF3975589.1"/>
    <property type="molecule type" value="Genomic_DNA"/>
</dbReference>
<keyword evidence="2" id="KW-1185">Reference proteome</keyword>
<organism evidence="1 2">
    <name type="scientific">Castanea mollissima</name>
    <name type="common">Chinese chestnut</name>
    <dbReference type="NCBI Taxonomy" id="60419"/>
    <lineage>
        <taxon>Eukaryota</taxon>
        <taxon>Viridiplantae</taxon>
        <taxon>Streptophyta</taxon>
        <taxon>Embryophyta</taxon>
        <taxon>Tracheophyta</taxon>
        <taxon>Spermatophyta</taxon>
        <taxon>Magnoliopsida</taxon>
        <taxon>eudicotyledons</taxon>
        <taxon>Gunneridae</taxon>
        <taxon>Pentapetalae</taxon>
        <taxon>rosids</taxon>
        <taxon>fabids</taxon>
        <taxon>Fagales</taxon>
        <taxon>Fagaceae</taxon>
        <taxon>Castanea</taxon>
    </lineage>
</organism>
<evidence type="ECO:0000313" key="1">
    <source>
        <dbReference type="EMBL" id="KAF3975589.1"/>
    </source>
</evidence>
<proteinExistence type="predicted"/>
<gene>
    <name evidence="1" type="ORF">CMV_001157</name>
</gene>
<name>A0A8J4RW60_9ROSI</name>
<dbReference type="Proteomes" id="UP000737018">
    <property type="component" value="Unassembled WGS sequence"/>
</dbReference>